<dbReference type="FunFam" id="3.80.10.10:FF:000299">
    <property type="entry name" value="Piriformospora indica-insensitive protein 2"/>
    <property type="match status" value="1"/>
</dbReference>
<evidence type="ECO:0000256" key="3">
    <source>
        <dbReference type="ARBA" id="ARBA00022614"/>
    </source>
</evidence>
<feature type="compositionally biased region" description="Low complexity" evidence="7">
    <location>
        <begin position="604"/>
        <end position="613"/>
    </location>
</feature>
<proteinExistence type="predicted"/>
<organism evidence="8 9">
    <name type="scientific">Chrysophaeum taylorii</name>
    <dbReference type="NCBI Taxonomy" id="2483200"/>
    <lineage>
        <taxon>Eukaryota</taxon>
        <taxon>Sar</taxon>
        <taxon>Stramenopiles</taxon>
        <taxon>Ochrophyta</taxon>
        <taxon>Pelagophyceae</taxon>
        <taxon>Pelagomonadales</taxon>
        <taxon>Pelagomonadaceae</taxon>
        <taxon>Chrysophaeum</taxon>
    </lineage>
</organism>
<dbReference type="SUPFAM" id="SSF52058">
    <property type="entry name" value="L domain-like"/>
    <property type="match status" value="1"/>
</dbReference>
<protein>
    <submittedName>
        <fullName evidence="8">Uncharacterized protein</fullName>
    </submittedName>
</protein>
<comment type="caution">
    <text evidence="8">The sequence shown here is derived from an EMBL/GenBank/DDBJ whole genome shotgun (WGS) entry which is preliminary data.</text>
</comment>
<evidence type="ECO:0000256" key="4">
    <source>
        <dbReference type="ARBA" id="ARBA00022729"/>
    </source>
</evidence>
<comment type="subcellular location">
    <subcellularLocation>
        <location evidence="1">Cell membrane</location>
    </subcellularLocation>
</comment>
<keyword evidence="3" id="KW-0433">Leucine-rich repeat</keyword>
<accession>A0AAD7UAE2</accession>
<dbReference type="InterPro" id="IPR001611">
    <property type="entry name" value="Leu-rich_rpt"/>
</dbReference>
<reference evidence="8" key="1">
    <citation type="submission" date="2023-01" db="EMBL/GenBank/DDBJ databases">
        <title>Metagenome sequencing of chrysophaentin producing Chrysophaeum taylorii.</title>
        <authorList>
            <person name="Davison J."/>
            <person name="Bewley C."/>
        </authorList>
    </citation>
    <scope>NUCLEOTIDE SEQUENCE</scope>
    <source>
        <strain evidence="8">NIES-1699</strain>
    </source>
</reference>
<dbReference type="InterPro" id="IPR032675">
    <property type="entry name" value="LRR_dom_sf"/>
</dbReference>
<keyword evidence="5" id="KW-0677">Repeat</keyword>
<keyword evidence="6" id="KW-0472">Membrane</keyword>
<dbReference type="InterPro" id="IPR051824">
    <property type="entry name" value="LRR_Rcpt-Like_S/T_Kinase"/>
</dbReference>
<feature type="compositionally biased region" description="Basic residues" evidence="7">
    <location>
        <begin position="634"/>
        <end position="645"/>
    </location>
</feature>
<sequence length="1112" mass="122020">MANNNSGGGRKNARQRCSIRRSLEKTRPHTVLAELGFVLALAEADEDEDCVVLAVGDRWQLGLSGDEVPCAAFDVSNFAEGRTAFRDFFQKELSCKRCPPYLVVAVSAAWLEAMGASAEMGARQFAAFGRDDVGFARVGVIDSRHALLYERQVLTCVAVHCERYWASFAAIWDGRVVGRGVAKTPDKLGEALRGCVAGCPIDTRHALLTQIYVAGAVPQWFGKDREEAAADVRAVLPNASKVMIPAQFKYASWMGASKMGALSGTIDALRNGVATTFFVGDSSGSYWSSLLRGRSSSSSKDDDDDDEKVEPLLSFSARDVEAARAELLSLAASKERGPAPAASFLARPAQTGPLWLWGDHRVVATTAASPKAEAKEDDKEKVVVVAEKPKPKTPIKVGVESVGSSVPIGDDKLSAALEGAGEDAYGAICDCKEGHLFSCAQILRATLSTPSVRTRLAIVETLGQRCSDPDKGKPLVDVFAYDKERRAVEAVLSARAKALRKAKTHSGSSKAAVLRGGGRGGRGRGRSAQKKTTTQKPRPPKETPPAPPPKPPKKQQQQQQQQHKSPVRETKHAPRRQSCIVRSPLVETGTRVFVPQPKPRQKFTTTTTTTTTTSRVATKDLSSSEPVDDDAGRGKPRRAMSHRRASSPMKDVSAEPPPAQRRSVSLLEYCESYYVPMMPTRYEEAINKRDVSAVVASTRETDSSVQTFWSESPEESDGGESYVELIYEPAEPPGLYELPQSIIHDVILRALDTETLFACGSACRDLAFGARRAVRLRTGTLCRRLERCGSRRVRHFFHRVAEPKPSRRLVVLERLYGIHASLPSAWHAKALKAHVSAREFALHLSFADLDGPLPPTIARLGPHLAVLGLSHARLSGSLPLELGRLRRLVELDVSCNKLSGQIPTEITKLTSLTYLSLHDNRFEGAIPFEFGNLRALRHLHLWSNRLTGSIPTSLGNLPDLQTLWLHENFLRGPIPVTLASCHKLEWLSLRDNDLDGALPAAIATLVSLKFLYLQRNHLTGRIPPEIGDLPFLQEVRLQENFFEGPVPRRVAKLLRVDIHRSRYNTGGRTSSFTSSTSRWTAGRAETSLFHRWIVLHTRESRSSSSRRRVGLH</sequence>
<evidence type="ECO:0000313" key="9">
    <source>
        <dbReference type="Proteomes" id="UP001230188"/>
    </source>
</evidence>
<evidence type="ECO:0000256" key="2">
    <source>
        <dbReference type="ARBA" id="ARBA00022475"/>
    </source>
</evidence>
<keyword evidence="9" id="KW-1185">Reference proteome</keyword>
<evidence type="ECO:0000256" key="1">
    <source>
        <dbReference type="ARBA" id="ARBA00004236"/>
    </source>
</evidence>
<evidence type="ECO:0000256" key="6">
    <source>
        <dbReference type="ARBA" id="ARBA00023136"/>
    </source>
</evidence>
<dbReference type="PANTHER" id="PTHR48006">
    <property type="entry name" value="LEUCINE-RICH REPEAT-CONTAINING PROTEIN DDB_G0281931-RELATED"/>
    <property type="match status" value="1"/>
</dbReference>
<feature type="compositionally biased region" description="Polar residues" evidence="7">
    <location>
        <begin position="614"/>
        <end position="625"/>
    </location>
</feature>
<feature type="region of interest" description="Disordered" evidence="7">
    <location>
        <begin position="500"/>
        <end position="660"/>
    </location>
</feature>
<dbReference type="AlphaFoldDB" id="A0AAD7UAE2"/>
<evidence type="ECO:0000256" key="7">
    <source>
        <dbReference type="SAM" id="MobiDB-lite"/>
    </source>
</evidence>
<keyword evidence="2" id="KW-1003">Cell membrane</keyword>
<dbReference type="FunFam" id="3.80.10.10:FF:000383">
    <property type="entry name" value="Leucine-rich repeat receptor protein kinase EMS1"/>
    <property type="match status" value="1"/>
</dbReference>
<dbReference type="Pfam" id="PF00560">
    <property type="entry name" value="LRR_1"/>
    <property type="match status" value="3"/>
</dbReference>
<dbReference type="InterPro" id="IPR003591">
    <property type="entry name" value="Leu-rich_rpt_typical-subtyp"/>
</dbReference>
<dbReference type="PANTHER" id="PTHR48006:SF92">
    <property type="entry name" value="LRR RECEPTOR-LIKE SERINE_THREONINE-PROTEIN KINASE GSO1"/>
    <property type="match status" value="1"/>
</dbReference>
<dbReference type="SMART" id="SM00369">
    <property type="entry name" value="LRR_TYP"/>
    <property type="match status" value="3"/>
</dbReference>
<name>A0AAD7UAE2_9STRA</name>
<dbReference type="GO" id="GO:0005886">
    <property type="term" value="C:plasma membrane"/>
    <property type="evidence" value="ECO:0007669"/>
    <property type="project" value="UniProtKB-SubCell"/>
</dbReference>
<evidence type="ECO:0000256" key="5">
    <source>
        <dbReference type="ARBA" id="ARBA00022737"/>
    </source>
</evidence>
<evidence type="ECO:0000313" key="8">
    <source>
        <dbReference type="EMBL" id="KAJ8601145.1"/>
    </source>
</evidence>
<dbReference type="EMBL" id="JAQMWT010000447">
    <property type="protein sequence ID" value="KAJ8601145.1"/>
    <property type="molecule type" value="Genomic_DNA"/>
</dbReference>
<gene>
    <name evidence="8" type="ORF">CTAYLR_008496</name>
</gene>
<dbReference type="Proteomes" id="UP001230188">
    <property type="component" value="Unassembled WGS sequence"/>
</dbReference>
<dbReference type="Gene3D" id="3.80.10.10">
    <property type="entry name" value="Ribonuclease Inhibitor"/>
    <property type="match status" value="1"/>
</dbReference>
<dbReference type="Pfam" id="PF13855">
    <property type="entry name" value="LRR_8"/>
    <property type="match status" value="1"/>
</dbReference>
<keyword evidence="4" id="KW-0732">Signal</keyword>